<dbReference type="InterPro" id="IPR001138">
    <property type="entry name" value="Zn2Cys6_DnaBD"/>
</dbReference>
<dbReference type="GeneID" id="25979616"/>
<dbReference type="CDD" id="cd00067">
    <property type="entry name" value="GAL4"/>
    <property type="match status" value="1"/>
</dbReference>
<evidence type="ECO:0000313" key="3">
    <source>
        <dbReference type="EMBL" id="EFX01266.1"/>
    </source>
</evidence>
<accession>F0XLF6</accession>
<keyword evidence="1" id="KW-0539">Nucleus</keyword>
<evidence type="ECO:0000256" key="1">
    <source>
        <dbReference type="ARBA" id="ARBA00023242"/>
    </source>
</evidence>
<dbReference type="InParanoid" id="F0XLF6"/>
<keyword evidence="4" id="KW-1185">Reference proteome</keyword>
<feature type="compositionally biased region" description="Basic residues" evidence="2">
    <location>
        <begin position="339"/>
        <end position="359"/>
    </location>
</feature>
<sequence length="860" mass="94873">MSFDYNNAAAGGEAAFIDQFYPYNTSPATTSPMTAAPSNASSAMVSPTNSQQAVAWAMPYDYTTGPVAPVVPSTVQSPIEAAVSSPEDSRHSLSPGHISSVTSSPPQELLSLSPFQNTNANTPAMLTDQALMSFNPFATADYQNSALTYPAAATTTSALDSLTAYHGLPTVTGADAASATQALQWNLGMANWQDFDAAAVVMPAIPTHGLSHQRIGSMTSLGSNSPTGTCIDVHSLGSSGDMGWATVDLFARMDNFPPPGSQHPHDVIFNPSQTLHLRSNSGSSQAQSDGTSFDYGSYEEVSFPPPFSPYSQDSDTCLDGSGNHRNCFHTDVPADHQHQHVHQHQHQHQHRHGNPHQHHSHELISPAAVVAPMPIKAGTTSHPSSNRQSPAAGSGVGSTAASASPPVRRSSGVRKSPTARPSKAVVRRASTGKDGRVGEKKVGRRRGPLLPEQRKQASEIRKLRACLRCKFLKKTCDKGEPCAGCQPSHARLWQVPCTRIDIKDVNYFMKDWKADYSRHLDRGVSVFNVKGFAPKERLMWITHGYGFCLPIMVREVYVADDSCFQIDWVESHLTEQEPIEYDVRTERLDVGQDGISTEKLSEYLDRHIDGTFEHFVDDHFDGTPFVTEILKTAHRYYMKQGQPVIRKALKLVLAYNLTMHITLVEQQGSEEPPMEGQIDDEDSKFYGKVVAPVMINFQIKCAMADMWRELQKEILEELSSLYSSVYSGDRLKNWPTIFMLAAILLIVWEEMQFDCHYRVPDAASVGKFCGDMEGTPVGVVVGLFHAISQKLPAFTDWDTKRHGQVLNNNEAVCEAMTEVRQHIMKHDTYLRARPNNTEFDRYDFDSLSNKFLSKLVIRAN</sequence>
<dbReference type="Proteomes" id="UP000007796">
    <property type="component" value="Unassembled WGS sequence"/>
</dbReference>
<dbReference type="EMBL" id="GL629794">
    <property type="protein sequence ID" value="EFX01266.1"/>
    <property type="molecule type" value="Genomic_DNA"/>
</dbReference>
<dbReference type="RefSeq" id="XP_014170748.1">
    <property type="nucleotide sequence ID" value="XM_014315273.1"/>
</dbReference>
<evidence type="ECO:0000256" key="2">
    <source>
        <dbReference type="SAM" id="MobiDB-lite"/>
    </source>
</evidence>
<feature type="region of interest" description="Disordered" evidence="2">
    <location>
        <begin position="275"/>
        <end position="298"/>
    </location>
</feature>
<reference evidence="3 4" key="1">
    <citation type="journal article" date="2011" name="Proc. Natl. Acad. Sci. U.S.A.">
        <title>Genome and transcriptome analyses of the mountain pine beetle-fungal symbiont Grosmannia clavigera, a lodgepole pine pathogen.</title>
        <authorList>
            <person name="DiGuistini S."/>
            <person name="Wang Y."/>
            <person name="Liao N.Y."/>
            <person name="Taylor G."/>
            <person name="Tanguay P."/>
            <person name="Feau N."/>
            <person name="Henrissat B."/>
            <person name="Chan S.K."/>
            <person name="Hesse-Orce U."/>
            <person name="Alamouti S.M."/>
            <person name="Tsui C.K.M."/>
            <person name="Docking R.T."/>
            <person name="Levasseur A."/>
            <person name="Haridas S."/>
            <person name="Robertson G."/>
            <person name="Birol I."/>
            <person name="Holt R.A."/>
            <person name="Marra M.A."/>
            <person name="Hamelin R.C."/>
            <person name="Hirst M."/>
            <person name="Jones S.J.M."/>
            <person name="Bohlmann J."/>
            <person name="Breuil C."/>
        </authorList>
    </citation>
    <scope>NUCLEOTIDE SEQUENCE [LARGE SCALE GENOMIC DNA]</scope>
    <source>
        <strain evidence="4">kw1407 / UAMH 11150</strain>
    </source>
</reference>
<dbReference type="GO" id="GO:0008270">
    <property type="term" value="F:zinc ion binding"/>
    <property type="evidence" value="ECO:0007669"/>
    <property type="project" value="InterPro"/>
</dbReference>
<dbReference type="PANTHER" id="PTHR35392">
    <property type="entry name" value="ZN(II)2CYS6 TRANSCRIPTION FACTOR (EUROFUNG)-RELATED-RELATED"/>
    <property type="match status" value="1"/>
</dbReference>
<dbReference type="InterPro" id="IPR052973">
    <property type="entry name" value="Fungal_sec-metab_reg_TF"/>
</dbReference>
<feature type="compositionally biased region" description="Polar residues" evidence="2">
    <location>
        <begin position="275"/>
        <end position="291"/>
    </location>
</feature>
<feature type="compositionally biased region" description="Low complexity" evidence="2">
    <location>
        <begin position="389"/>
        <end position="416"/>
    </location>
</feature>
<feature type="region of interest" description="Disordered" evidence="2">
    <location>
        <begin position="375"/>
        <end position="455"/>
    </location>
</feature>
<proteinExistence type="predicted"/>
<feature type="compositionally biased region" description="Polar residues" evidence="2">
    <location>
        <begin position="378"/>
        <end position="388"/>
    </location>
</feature>
<feature type="region of interest" description="Disordered" evidence="2">
    <location>
        <begin position="336"/>
        <end position="361"/>
    </location>
</feature>
<organism evidence="4">
    <name type="scientific">Grosmannia clavigera (strain kw1407 / UAMH 11150)</name>
    <name type="common">Blue stain fungus</name>
    <name type="synonym">Graphiocladiella clavigera</name>
    <dbReference type="NCBI Taxonomy" id="655863"/>
    <lineage>
        <taxon>Eukaryota</taxon>
        <taxon>Fungi</taxon>
        <taxon>Dikarya</taxon>
        <taxon>Ascomycota</taxon>
        <taxon>Pezizomycotina</taxon>
        <taxon>Sordariomycetes</taxon>
        <taxon>Sordariomycetidae</taxon>
        <taxon>Ophiostomatales</taxon>
        <taxon>Ophiostomataceae</taxon>
        <taxon>Leptographium</taxon>
    </lineage>
</organism>
<dbReference type="AlphaFoldDB" id="F0XLF6"/>
<name>F0XLF6_GROCL</name>
<protein>
    <submittedName>
        <fullName evidence="3">C6 zinc finger domain containing protein</fullName>
    </submittedName>
</protein>
<feature type="compositionally biased region" description="Basic and acidic residues" evidence="2">
    <location>
        <begin position="431"/>
        <end position="441"/>
    </location>
</feature>
<dbReference type="HOGENOM" id="CLU_011237_1_0_1"/>
<gene>
    <name evidence="3" type="ORF">CMQ_6208</name>
</gene>
<dbReference type="STRING" id="655863.F0XLF6"/>
<feature type="region of interest" description="Disordered" evidence="2">
    <location>
        <begin position="78"/>
        <end position="106"/>
    </location>
</feature>
<dbReference type="GO" id="GO:0000981">
    <property type="term" value="F:DNA-binding transcription factor activity, RNA polymerase II-specific"/>
    <property type="evidence" value="ECO:0007669"/>
    <property type="project" value="InterPro"/>
</dbReference>
<dbReference type="PANTHER" id="PTHR35392:SF1">
    <property type="entry name" value="ZN(II)2CYS6 TRANSCRIPTION FACTOR (EUROFUNG)"/>
    <property type="match status" value="1"/>
</dbReference>
<dbReference type="eggNOG" id="ENOG502SKCU">
    <property type="taxonomic scope" value="Eukaryota"/>
</dbReference>
<dbReference type="OrthoDB" id="5420905at2759"/>
<evidence type="ECO:0000313" key="4">
    <source>
        <dbReference type="Proteomes" id="UP000007796"/>
    </source>
</evidence>